<comment type="caution">
    <text evidence="2">The sequence shown here is derived from an EMBL/GenBank/DDBJ whole genome shotgun (WGS) entry which is preliminary data.</text>
</comment>
<keyword evidence="6" id="KW-1185">Reference proteome</keyword>
<dbReference type="PANTHER" id="PTHR46586">
    <property type="entry name" value="ANKYRIN REPEAT-CONTAINING PROTEIN"/>
    <property type="match status" value="1"/>
</dbReference>
<dbReference type="PANTHER" id="PTHR46586:SF3">
    <property type="entry name" value="ANKYRIN REPEAT-CONTAINING PROTEIN"/>
    <property type="match status" value="1"/>
</dbReference>
<dbReference type="AlphaFoldDB" id="A0A329RDS9"/>
<name>A0A329RDS9_9STRA</name>
<gene>
    <name evidence="5" type="ORF">PC110_g16850</name>
    <name evidence="4" type="ORF">PC110_g19263</name>
    <name evidence="3" type="ORF">PC110_g20715</name>
    <name evidence="2" type="ORF">PC110_g20718</name>
    <name evidence="1" type="ORF">PC129_g24027</name>
</gene>
<dbReference type="Proteomes" id="UP000251314">
    <property type="component" value="Unassembled WGS sequence"/>
</dbReference>
<dbReference type="Gene3D" id="1.25.40.20">
    <property type="entry name" value="Ankyrin repeat-containing domain"/>
    <property type="match status" value="3"/>
</dbReference>
<reference evidence="1" key="2">
    <citation type="submission" date="2018-05" db="EMBL/GenBank/DDBJ databases">
        <title>Effector identification in a new, highly contiguous assembly of the strawberry crown rot pathogen Phytophthora cactorum.</title>
        <authorList>
            <person name="Armitage A.D."/>
            <person name="Nellist C.F."/>
            <person name="Bates H."/>
            <person name="Vickerstaff R.J."/>
            <person name="Harrison R.J."/>
        </authorList>
    </citation>
    <scope>NUCLEOTIDE SEQUENCE</scope>
    <source>
        <strain evidence="1">P421</strain>
    </source>
</reference>
<dbReference type="VEuPathDB" id="FungiDB:PC110_g20715"/>
<dbReference type="EMBL" id="RCMV01003173">
    <property type="protein sequence ID" value="KAG3199648.1"/>
    <property type="molecule type" value="Genomic_DNA"/>
</dbReference>
<reference evidence="2 6" key="1">
    <citation type="submission" date="2018-01" db="EMBL/GenBank/DDBJ databases">
        <title>Draft genome of the strawberry crown rot pathogen Phytophthora cactorum.</title>
        <authorList>
            <person name="Armitage A.D."/>
            <person name="Lysoe E."/>
            <person name="Nellist C.F."/>
            <person name="Harrison R.J."/>
            <person name="Brurberg M.B."/>
        </authorList>
    </citation>
    <scope>NUCLEOTIDE SEQUENCE [LARGE SCALE GENOMIC DNA]</scope>
    <source>
        <strain evidence="2 6">10300</strain>
    </source>
</reference>
<dbReference type="SUPFAM" id="SSF48403">
    <property type="entry name" value="Ankyrin repeat"/>
    <property type="match status" value="1"/>
</dbReference>
<dbReference type="Proteomes" id="UP000760860">
    <property type="component" value="Unassembled WGS sequence"/>
</dbReference>
<evidence type="ECO:0000313" key="6">
    <source>
        <dbReference type="Proteomes" id="UP000251314"/>
    </source>
</evidence>
<proteinExistence type="predicted"/>
<sequence length="431" mass="48211">MDILQLFYENDSRLLEQRGETGRGNAIEWGNLTMSAAVLSHRSDIVWWLHRHVPDSNYDLDTALRSALIMGDIVMAEWLASHGAHWPEHADYTVRTVVARGRLDVLQWLVEQGRLDRIIALVSIAAQRGHLEIVRWIVEWTLPNHTAVEHGILVLAVATLSIHTAATHGHLQVAKYLRETASRSVCGGYTAHFTGQEIESLRGVIVEASPEAQRVSGRTMILAAKKGFLNVIQWLYAEYGDDLETESFNVGPERLPVDTVAMDTAASYGHLDVLKYFHELQTSGETRLQCTKNAMDRTAENGNLSVVQYLYENRREGCTTAAMDKAAACGHFEVVKWLHQHRTEGCTQAAMDEAALPKRIEVVQWLHENRAEGCSTRAMDNAAMTGHLDMVKWLHLNRSEGCTQNAMDEAAICMLSNGYMSIDRKVALSEP</sequence>
<dbReference type="VEuPathDB" id="FungiDB:PC110_g16850"/>
<dbReference type="EMBL" id="MJFZ01000620">
    <property type="protein sequence ID" value="RAW26759.1"/>
    <property type="molecule type" value="Genomic_DNA"/>
</dbReference>
<dbReference type="STRING" id="29920.A0A329RDS9"/>
<dbReference type="EMBL" id="MJFZ01001198">
    <property type="protein sequence ID" value="RAW22845.1"/>
    <property type="molecule type" value="Genomic_DNA"/>
</dbReference>
<protein>
    <recommendedName>
        <fullName evidence="7">Ankyrin repeat-containing domain</fullName>
    </recommendedName>
</protein>
<evidence type="ECO:0000313" key="2">
    <source>
        <dbReference type="EMBL" id="RAW22845.1"/>
    </source>
</evidence>
<dbReference type="OrthoDB" id="115163at2759"/>
<evidence type="ECO:0008006" key="7">
    <source>
        <dbReference type="Google" id="ProtNLM"/>
    </source>
</evidence>
<dbReference type="InterPro" id="IPR052050">
    <property type="entry name" value="SecEffector_AnkRepeat"/>
</dbReference>
<dbReference type="VEuPathDB" id="FungiDB:PC110_g19263"/>
<evidence type="ECO:0000313" key="1">
    <source>
        <dbReference type="EMBL" id="KAG3199648.1"/>
    </source>
</evidence>
<organism evidence="2 6">
    <name type="scientific">Phytophthora cactorum</name>
    <dbReference type="NCBI Taxonomy" id="29920"/>
    <lineage>
        <taxon>Eukaryota</taxon>
        <taxon>Sar</taxon>
        <taxon>Stramenopiles</taxon>
        <taxon>Oomycota</taxon>
        <taxon>Peronosporomycetes</taxon>
        <taxon>Peronosporales</taxon>
        <taxon>Peronosporaceae</taxon>
        <taxon>Phytophthora</taxon>
    </lineage>
</organism>
<evidence type="ECO:0000313" key="4">
    <source>
        <dbReference type="EMBL" id="RAW24308.1"/>
    </source>
</evidence>
<dbReference type="InterPro" id="IPR036770">
    <property type="entry name" value="Ankyrin_rpt-contain_sf"/>
</dbReference>
<evidence type="ECO:0000313" key="5">
    <source>
        <dbReference type="EMBL" id="RAW26759.1"/>
    </source>
</evidence>
<dbReference type="InterPro" id="IPR002110">
    <property type="entry name" value="Ankyrin_rpt"/>
</dbReference>
<dbReference type="Pfam" id="PF13637">
    <property type="entry name" value="Ank_4"/>
    <property type="match status" value="2"/>
</dbReference>
<dbReference type="EMBL" id="MJFZ01001198">
    <property type="protein sequence ID" value="RAW22846.1"/>
    <property type="molecule type" value="Genomic_DNA"/>
</dbReference>
<dbReference type="VEuPathDB" id="FungiDB:PC110_g20718"/>
<evidence type="ECO:0000313" key="3">
    <source>
        <dbReference type="EMBL" id="RAW22846.1"/>
    </source>
</evidence>
<accession>A0A329RDS9</accession>
<dbReference type="EMBL" id="MJFZ01000905">
    <property type="protein sequence ID" value="RAW24308.1"/>
    <property type="molecule type" value="Genomic_DNA"/>
</dbReference>